<sequence>MTERERDGSSAAAARRSSGEEQQLQRVWRPRTAARGDAKAPTARRAIARRPSGADGGSPCGASNERSTRREVADEWRRLRHGGAYRSAGCDGGPARRKGAHRSRRAMVGQAVRSSGSQAWSPSRSSDADEEERQRRWRRQRRDNDAVIDVEQRRGGALPDRSIPDETTIVNNEA</sequence>
<feature type="region of interest" description="Disordered" evidence="1">
    <location>
        <begin position="1"/>
        <end position="174"/>
    </location>
</feature>
<comment type="caution">
    <text evidence="2">The sequence shown here is derived from an EMBL/GenBank/DDBJ whole genome shotgun (WGS) entry which is preliminary data.</text>
</comment>
<keyword evidence="3" id="KW-1185">Reference proteome</keyword>
<proteinExistence type="predicted"/>
<organism evidence="2 3">
    <name type="scientific">Stephania cephalantha</name>
    <dbReference type="NCBI Taxonomy" id="152367"/>
    <lineage>
        <taxon>Eukaryota</taxon>
        <taxon>Viridiplantae</taxon>
        <taxon>Streptophyta</taxon>
        <taxon>Embryophyta</taxon>
        <taxon>Tracheophyta</taxon>
        <taxon>Spermatophyta</taxon>
        <taxon>Magnoliopsida</taxon>
        <taxon>Ranunculales</taxon>
        <taxon>Menispermaceae</taxon>
        <taxon>Menispermoideae</taxon>
        <taxon>Cissampelideae</taxon>
        <taxon>Stephania</taxon>
    </lineage>
</organism>
<dbReference type="Proteomes" id="UP001419268">
    <property type="component" value="Unassembled WGS sequence"/>
</dbReference>
<name>A0AAP0EZA1_9MAGN</name>
<protein>
    <submittedName>
        <fullName evidence="2">Uncharacterized protein</fullName>
    </submittedName>
</protein>
<feature type="compositionally biased region" description="Basic residues" evidence="1">
    <location>
        <begin position="95"/>
        <end position="105"/>
    </location>
</feature>
<evidence type="ECO:0000313" key="3">
    <source>
        <dbReference type="Proteomes" id="UP001419268"/>
    </source>
</evidence>
<feature type="compositionally biased region" description="Basic and acidic residues" evidence="1">
    <location>
        <begin position="66"/>
        <end position="77"/>
    </location>
</feature>
<dbReference type="AlphaFoldDB" id="A0AAP0EZA1"/>
<feature type="compositionally biased region" description="Polar residues" evidence="1">
    <location>
        <begin position="112"/>
        <end position="125"/>
    </location>
</feature>
<reference evidence="2 3" key="1">
    <citation type="submission" date="2024-01" db="EMBL/GenBank/DDBJ databases">
        <title>Genome assemblies of Stephania.</title>
        <authorList>
            <person name="Yang L."/>
        </authorList>
    </citation>
    <scope>NUCLEOTIDE SEQUENCE [LARGE SCALE GENOMIC DNA]</scope>
    <source>
        <strain evidence="2">JXDWG</strain>
        <tissue evidence="2">Leaf</tissue>
    </source>
</reference>
<evidence type="ECO:0000256" key="1">
    <source>
        <dbReference type="SAM" id="MobiDB-lite"/>
    </source>
</evidence>
<evidence type="ECO:0000313" key="2">
    <source>
        <dbReference type="EMBL" id="KAK9100942.1"/>
    </source>
</evidence>
<dbReference type="EMBL" id="JBBNAG010000010">
    <property type="protein sequence ID" value="KAK9100942.1"/>
    <property type="molecule type" value="Genomic_DNA"/>
</dbReference>
<accession>A0AAP0EZA1</accession>
<gene>
    <name evidence="2" type="ORF">Scep_024372</name>
</gene>
<feature type="compositionally biased region" description="Basic and acidic residues" evidence="1">
    <location>
        <begin position="142"/>
        <end position="154"/>
    </location>
</feature>